<feature type="binding site" evidence="3">
    <location>
        <position position="85"/>
    </location>
    <ligand>
        <name>Zn(2+)</name>
        <dbReference type="ChEBI" id="CHEBI:29105"/>
        <label>1</label>
        <note>catalytic</note>
    </ligand>
</feature>
<feature type="binding site" evidence="3">
    <location>
        <position position="177"/>
    </location>
    <ligand>
        <name>Zn(2+)</name>
        <dbReference type="ChEBI" id="CHEBI:29105"/>
        <label>1</label>
        <note>catalytic</note>
    </ligand>
</feature>
<dbReference type="PIRSF" id="PIRSF001359">
    <property type="entry name" value="F_bP_aldolase_II"/>
    <property type="match status" value="1"/>
</dbReference>
<dbReference type="STRING" id="29554.MCAN360_0525"/>
<dbReference type="SUPFAM" id="SSF51569">
    <property type="entry name" value="Aldolase"/>
    <property type="match status" value="1"/>
</dbReference>
<dbReference type="PANTHER" id="PTHR30304:SF0">
    <property type="entry name" value="D-TAGATOSE-1,6-BISPHOSPHATE ALDOLASE SUBUNIT GATY-RELATED"/>
    <property type="match status" value="1"/>
</dbReference>
<organism evidence="4 5">
    <name type="scientific">Metamycoplasma canadense</name>
    <dbReference type="NCBI Taxonomy" id="29554"/>
    <lineage>
        <taxon>Bacteria</taxon>
        <taxon>Bacillati</taxon>
        <taxon>Mycoplasmatota</taxon>
        <taxon>Mycoplasmoidales</taxon>
        <taxon>Metamycoplasmataceae</taxon>
        <taxon>Metamycoplasma</taxon>
    </lineage>
</organism>
<dbReference type="OrthoDB" id="9803995at2"/>
<proteinExistence type="predicted"/>
<dbReference type="Gene3D" id="3.20.20.70">
    <property type="entry name" value="Aldolase class I"/>
    <property type="match status" value="1"/>
</dbReference>
<dbReference type="GO" id="GO:0005975">
    <property type="term" value="P:carbohydrate metabolic process"/>
    <property type="evidence" value="ECO:0007669"/>
    <property type="project" value="InterPro"/>
</dbReference>
<dbReference type="RefSeq" id="WP_045433931.1">
    <property type="nucleotide sequence ID" value="NZ_AP014631.1"/>
</dbReference>
<dbReference type="CDD" id="cd00947">
    <property type="entry name" value="TBP_aldolase_IIB"/>
    <property type="match status" value="1"/>
</dbReference>
<dbReference type="KEGG" id="mcan:MCAN360_0525"/>
<dbReference type="HOGENOM" id="CLU_040088_0_1_14"/>
<dbReference type="InterPro" id="IPR050246">
    <property type="entry name" value="Class_II_FBP_aldolase"/>
</dbReference>
<dbReference type="Proteomes" id="UP000031641">
    <property type="component" value="Chromosome"/>
</dbReference>
<keyword evidence="3" id="KW-0862">Zinc</keyword>
<keyword evidence="5" id="KW-1185">Reference proteome</keyword>
<feature type="active site" description="Proton donor" evidence="1">
    <location>
        <position position="84"/>
    </location>
</feature>
<dbReference type="InterPro" id="IPR000771">
    <property type="entry name" value="FBA_II"/>
</dbReference>
<dbReference type="AlphaFoldDB" id="A0A077L6P0"/>
<feature type="binding site" evidence="2">
    <location>
        <begin position="228"/>
        <end position="231"/>
    </location>
    <ligand>
        <name>dihydroxyacetone phosphate</name>
        <dbReference type="ChEBI" id="CHEBI:57642"/>
    </ligand>
</feature>
<dbReference type="InterPro" id="IPR013785">
    <property type="entry name" value="Aldolase_TIM"/>
</dbReference>
<feature type="binding site" evidence="3">
    <location>
        <position position="105"/>
    </location>
    <ligand>
        <name>Zn(2+)</name>
        <dbReference type="ChEBI" id="CHEBI:29105"/>
        <label>2</label>
    </ligand>
</feature>
<feature type="binding site" evidence="3">
    <location>
        <position position="206"/>
    </location>
    <ligand>
        <name>Zn(2+)</name>
        <dbReference type="ChEBI" id="CHEBI:29105"/>
        <label>1</label>
        <note>catalytic</note>
    </ligand>
</feature>
<feature type="binding site" evidence="2">
    <location>
        <begin position="207"/>
        <end position="209"/>
    </location>
    <ligand>
        <name>dihydroxyacetone phosphate</name>
        <dbReference type="ChEBI" id="CHEBI:57642"/>
    </ligand>
</feature>
<dbReference type="GO" id="GO:0008270">
    <property type="term" value="F:zinc ion binding"/>
    <property type="evidence" value="ECO:0007669"/>
    <property type="project" value="InterPro"/>
</dbReference>
<feature type="binding site" evidence="2">
    <location>
        <position position="178"/>
    </location>
    <ligand>
        <name>dihydroxyacetone phosphate</name>
        <dbReference type="ChEBI" id="CHEBI:57642"/>
    </ligand>
</feature>
<evidence type="ECO:0000256" key="1">
    <source>
        <dbReference type="PIRSR" id="PIRSR001359-1"/>
    </source>
</evidence>
<comment type="cofactor">
    <cofactor evidence="3">
        <name>Zn(2+)</name>
        <dbReference type="ChEBI" id="CHEBI:29105"/>
    </cofactor>
    <text evidence="3">Binds 2 Zn(2+) ions per subunit. One is catalytic and the other provides a structural contribution.</text>
</comment>
<keyword evidence="3" id="KW-0479">Metal-binding</keyword>
<dbReference type="Pfam" id="PF01116">
    <property type="entry name" value="F_bP_aldolase"/>
    <property type="match status" value="1"/>
</dbReference>
<dbReference type="PANTHER" id="PTHR30304">
    <property type="entry name" value="D-TAGATOSE-1,6-BISPHOSPHATE ALDOLASE"/>
    <property type="match status" value="1"/>
</dbReference>
<evidence type="ECO:0000313" key="5">
    <source>
        <dbReference type="Proteomes" id="UP000031641"/>
    </source>
</evidence>
<dbReference type="EMBL" id="AP014631">
    <property type="protein sequence ID" value="BAP39642.1"/>
    <property type="molecule type" value="Genomic_DNA"/>
</dbReference>
<reference evidence="5" key="1">
    <citation type="journal article" date="2014" name="Genome Announc.">
        <title>Complete Genome Sequence of Mycoplasma canadense Strain HAZ 360_1 from Bovine Mastitic Milk in Japan.</title>
        <authorList>
            <person name="Hata E."/>
        </authorList>
    </citation>
    <scope>NUCLEOTIDE SEQUENCE [LARGE SCALE GENOMIC DNA]</scope>
    <source>
        <strain evidence="5">HAZ360_1</strain>
    </source>
</reference>
<protein>
    <submittedName>
        <fullName evidence="4">Fructose-bisphosphate aldolase</fullName>
    </submittedName>
</protein>
<dbReference type="NCBIfam" id="TIGR00167">
    <property type="entry name" value="cbbA"/>
    <property type="match status" value="1"/>
</dbReference>
<evidence type="ECO:0000256" key="3">
    <source>
        <dbReference type="PIRSR" id="PIRSR001359-3"/>
    </source>
</evidence>
<gene>
    <name evidence="4" type="primary">fba</name>
    <name evidence="4" type="ORF">MCAN360_0525</name>
</gene>
<evidence type="ECO:0000256" key="2">
    <source>
        <dbReference type="PIRSR" id="PIRSR001359-2"/>
    </source>
</evidence>
<dbReference type="GO" id="GO:0016832">
    <property type="term" value="F:aldehyde-lyase activity"/>
    <property type="evidence" value="ECO:0007669"/>
    <property type="project" value="InterPro"/>
</dbReference>
<name>A0A077L6P0_9BACT</name>
<dbReference type="PROSITE" id="PS00806">
    <property type="entry name" value="ALDOLASE_CLASS_II_2"/>
    <property type="match status" value="1"/>
</dbReference>
<evidence type="ECO:0000313" key="4">
    <source>
        <dbReference type="EMBL" id="BAP39642.1"/>
    </source>
</evidence>
<accession>A0A077L6P0</accession>
<feature type="binding site" evidence="3">
    <location>
        <position position="135"/>
    </location>
    <ligand>
        <name>Zn(2+)</name>
        <dbReference type="ChEBI" id="CHEBI:29105"/>
        <label>2</label>
    </ligand>
</feature>
<sequence length="280" mass="31508">MLVNAKEIIKKAYKNKEVLIHININNLEWTKNVLLAANFLKKPIILGVSPSASNYFGGYKVVYNIVTSLIDELKIEIPVVLHLDHGNYEDCLKAIEANFTSIMFDGSKLPFIQNLNLSKKIQKICSIKNISLECEIGRIGGSEDGVFSNIMYTKLEEAIAFKNINVDMLAVGIGNIHGEYPKNWDGINFDLLKEINNNLKIPLVLHGGSGISEEDIKKCIKLGISKINFNTEIQIANAKALSDFIKNNDVMKNKNYNPRKLYSLSNEAIFNKTIEILKKY</sequence>